<accession>A0A9W9ZAK0</accession>
<sequence>MSQKSRPTPNVRTKDAVYPKVPETPIKREEAEESQAAGPSPAAVGKGVNKKPQRKSPNDDGKKKKDKKKK</sequence>
<proteinExistence type="predicted"/>
<evidence type="ECO:0000313" key="3">
    <source>
        <dbReference type="Proteomes" id="UP001163046"/>
    </source>
</evidence>
<name>A0A9W9ZAK0_9CNID</name>
<keyword evidence="3" id="KW-1185">Reference proteome</keyword>
<evidence type="ECO:0000256" key="1">
    <source>
        <dbReference type="SAM" id="MobiDB-lite"/>
    </source>
</evidence>
<evidence type="ECO:0000313" key="2">
    <source>
        <dbReference type="EMBL" id="KAJ7378181.1"/>
    </source>
</evidence>
<dbReference type="AlphaFoldDB" id="A0A9W9ZAK0"/>
<feature type="compositionally biased region" description="Polar residues" evidence="1">
    <location>
        <begin position="1"/>
        <end position="11"/>
    </location>
</feature>
<dbReference type="Proteomes" id="UP001163046">
    <property type="component" value="Unassembled WGS sequence"/>
</dbReference>
<dbReference type="EMBL" id="MU826368">
    <property type="protein sequence ID" value="KAJ7378181.1"/>
    <property type="molecule type" value="Genomic_DNA"/>
</dbReference>
<comment type="caution">
    <text evidence="2">The sequence shown here is derived from an EMBL/GenBank/DDBJ whole genome shotgun (WGS) entry which is preliminary data.</text>
</comment>
<organism evidence="2 3">
    <name type="scientific">Desmophyllum pertusum</name>
    <dbReference type="NCBI Taxonomy" id="174260"/>
    <lineage>
        <taxon>Eukaryota</taxon>
        <taxon>Metazoa</taxon>
        <taxon>Cnidaria</taxon>
        <taxon>Anthozoa</taxon>
        <taxon>Hexacorallia</taxon>
        <taxon>Scleractinia</taxon>
        <taxon>Caryophylliina</taxon>
        <taxon>Caryophylliidae</taxon>
        <taxon>Desmophyllum</taxon>
    </lineage>
</organism>
<gene>
    <name evidence="2" type="ORF">OS493_024128</name>
</gene>
<feature type="region of interest" description="Disordered" evidence="1">
    <location>
        <begin position="1"/>
        <end position="70"/>
    </location>
</feature>
<protein>
    <submittedName>
        <fullName evidence="2">Uncharacterized protein</fullName>
    </submittedName>
</protein>
<reference evidence="2" key="1">
    <citation type="submission" date="2023-01" db="EMBL/GenBank/DDBJ databases">
        <title>Genome assembly of the deep-sea coral Lophelia pertusa.</title>
        <authorList>
            <person name="Herrera S."/>
            <person name="Cordes E."/>
        </authorList>
    </citation>
    <scope>NUCLEOTIDE SEQUENCE</scope>
    <source>
        <strain evidence="2">USNM1676648</strain>
        <tissue evidence="2">Polyp</tissue>
    </source>
</reference>